<reference evidence="10 11" key="1">
    <citation type="journal article" date="2016" name="Nat. Commun.">
        <title>Thousands of microbial genomes shed light on interconnected biogeochemical processes in an aquifer system.</title>
        <authorList>
            <person name="Anantharaman K."/>
            <person name="Brown C.T."/>
            <person name="Hug L.A."/>
            <person name="Sharon I."/>
            <person name="Castelle C.J."/>
            <person name="Probst A.J."/>
            <person name="Thomas B.C."/>
            <person name="Singh A."/>
            <person name="Wilkins M.J."/>
            <person name="Karaoz U."/>
            <person name="Brodie E.L."/>
            <person name="Williams K.H."/>
            <person name="Hubbard S.S."/>
            <person name="Banfield J.F."/>
        </authorList>
    </citation>
    <scope>NUCLEOTIDE SEQUENCE [LARGE SCALE GENOMIC DNA]</scope>
</reference>
<feature type="transmembrane region" description="Helical" evidence="9">
    <location>
        <begin position="50"/>
        <end position="71"/>
    </location>
</feature>
<keyword evidence="8 9" id="KW-0472">Membrane</keyword>
<keyword evidence="9" id="KW-1003">Cell membrane</keyword>
<protein>
    <recommendedName>
        <fullName evidence="9">Protein-export membrane protein SecG</fullName>
    </recommendedName>
</protein>
<dbReference type="InterPro" id="IPR004692">
    <property type="entry name" value="SecG"/>
</dbReference>
<organism evidence="10 11">
    <name type="scientific">Candidatus Roizmanbacteria bacterium RIFCSPHIGHO2_02_FULL_38_11</name>
    <dbReference type="NCBI Taxonomy" id="1802039"/>
    <lineage>
        <taxon>Bacteria</taxon>
        <taxon>Candidatus Roizmaniibacteriota</taxon>
    </lineage>
</organism>
<dbReference type="GO" id="GO:0009306">
    <property type="term" value="P:protein secretion"/>
    <property type="evidence" value="ECO:0007669"/>
    <property type="project" value="UniProtKB-UniRule"/>
</dbReference>
<comment type="caution">
    <text evidence="10">The sequence shown here is derived from an EMBL/GenBank/DDBJ whole genome shotgun (WGS) entry which is preliminary data.</text>
</comment>
<proteinExistence type="inferred from homology"/>
<comment type="subcellular location">
    <subcellularLocation>
        <location evidence="9">Cell membrane</location>
        <topology evidence="9">Multi-pass membrane protein</topology>
    </subcellularLocation>
    <subcellularLocation>
        <location evidence="1">Membrane</location>
        <topology evidence="1">Multi-pass membrane protein</topology>
    </subcellularLocation>
</comment>
<keyword evidence="5 9" id="KW-0653">Protein transport</keyword>
<dbReference type="Proteomes" id="UP000177913">
    <property type="component" value="Unassembled WGS sequence"/>
</dbReference>
<dbReference type="PRINTS" id="PR01651">
    <property type="entry name" value="SECGEXPORT"/>
</dbReference>
<dbReference type="NCBIfam" id="TIGR00810">
    <property type="entry name" value="secG"/>
    <property type="match status" value="1"/>
</dbReference>
<sequence>MKSILLLVNIILSVLVVVLILIQGRGAGLGSAWGGGGEMFQTRRGVEKITLRLTVILIIVFFLISVVNLFVK</sequence>
<evidence type="ECO:0000256" key="2">
    <source>
        <dbReference type="ARBA" id="ARBA00008445"/>
    </source>
</evidence>
<evidence type="ECO:0000256" key="4">
    <source>
        <dbReference type="ARBA" id="ARBA00022692"/>
    </source>
</evidence>
<keyword evidence="6 9" id="KW-1133">Transmembrane helix</keyword>
<dbReference type="EMBL" id="MFZO01000048">
    <property type="protein sequence ID" value="OGK23363.1"/>
    <property type="molecule type" value="Genomic_DNA"/>
</dbReference>
<evidence type="ECO:0000256" key="9">
    <source>
        <dbReference type="RuleBase" id="RU365087"/>
    </source>
</evidence>
<evidence type="ECO:0000256" key="3">
    <source>
        <dbReference type="ARBA" id="ARBA00022448"/>
    </source>
</evidence>
<comment type="function">
    <text evidence="9">Involved in protein export. Participates in an early event of protein translocation.</text>
</comment>
<accession>A0A1F7GWW6</accession>
<evidence type="ECO:0000313" key="10">
    <source>
        <dbReference type="EMBL" id="OGK23363.1"/>
    </source>
</evidence>
<name>A0A1F7GWW6_9BACT</name>
<keyword evidence="4 9" id="KW-0812">Transmembrane</keyword>
<dbReference type="Pfam" id="PF03840">
    <property type="entry name" value="SecG"/>
    <property type="match status" value="1"/>
</dbReference>
<comment type="caution">
    <text evidence="9">Lacks conserved residue(s) required for the propagation of feature annotation.</text>
</comment>
<evidence type="ECO:0000256" key="8">
    <source>
        <dbReference type="ARBA" id="ARBA00023136"/>
    </source>
</evidence>
<evidence type="ECO:0000256" key="6">
    <source>
        <dbReference type="ARBA" id="ARBA00022989"/>
    </source>
</evidence>
<dbReference type="GO" id="GO:0015450">
    <property type="term" value="F:protein-transporting ATPase activity"/>
    <property type="evidence" value="ECO:0007669"/>
    <property type="project" value="UniProtKB-UniRule"/>
</dbReference>
<keyword evidence="7 9" id="KW-0811">Translocation</keyword>
<evidence type="ECO:0000256" key="7">
    <source>
        <dbReference type="ARBA" id="ARBA00023010"/>
    </source>
</evidence>
<dbReference type="GO" id="GO:0005886">
    <property type="term" value="C:plasma membrane"/>
    <property type="evidence" value="ECO:0007669"/>
    <property type="project" value="UniProtKB-SubCell"/>
</dbReference>
<evidence type="ECO:0000256" key="5">
    <source>
        <dbReference type="ARBA" id="ARBA00022927"/>
    </source>
</evidence>
<keyword evidence="3 9" id="KW-0813">Transport</keyword>
<evidence type="ECO:0000313" key="11">
    <source>
        <dbReference type="Proteomes" id="UP000177913"/>
    </source>
</evidence>
<evidence type="ECO:0000256" key="1">
    <source>
        <dbReference type="ARBA" id="ARBA00004141"/>
    </source>
</evidence>
<dbReference type="AlphaFoldDB" id="A0A1F7GWW6"/>
<comment type="similarity">
    <text evidence="2 9">Belongs to the SecG family.</text>
</comment>
<gene>
    <name evidence="10" type="ORF">A3C25_06340</name>
</gene>